<dbReference type="eggNOG" id="KOG1848">
    <property type="taxonomic scope" value="Eukaryota"/>
</dbReference>
<organism evidence="18">
    <name type="scientific">Leptosphaeria maculans (strain JN3 / isolate v23.1.3 / race Av1-4-5-6-7-8)</name>
    <name type="common">Blackleg fungus</name>
    <name type="synonym">Phoma lingam</name>
    <dbReference type="NCBI Taxonomy" id="985895"/>
    <lineage>
        <taxon>Eukaryota</taxon>
        <taxon>Fungi</taxon>
        <taxon>Dikarya</taxon>
        <taxon>Ascomycota</taxon>
        <taxon>Pezizomycotina</taxon>
        <taxon>Dothideomycetes</taxon>
        <taxon>Pleosporomycetidae</taxon>
        <taxon>Pleosporales</taxon>
        <taxon>Pleosporineae</taxon>
        <taxon>Leptosphaeriaceae</taxon>
        <taxon>Plenodomus</taxon>
        <taxon>Plenodomus lingam/Leptosphaeria maculans species complex</taxon>
    </lineage>
</organism>
<reference evidence="18" key="1">
    <citation type="journal article" date="2011" name="Nat. Commun.">
        <title>Effector diversification within compartments of the Leptosphaeria maculans genome affected by Repeat-Induced Point mutations.</title>
        <authorList>
            <person name="Rouxel T."/>
            <person name="Grandaubert J."/>
            <person name="Hane J.K."/>
            <person name="Hoede C."/>
            <person name="van de Wouw A.P."/>
            <person name="Couloux A."/>
            <person name="Dominguez V."/>
            <person name="Anthouard V."/>
            <person name="Bally P."/>
            <person name="Bourras S."/>
            <person name="Cozijnsen A.J."/>
            <person name="Ciuffetti L.M."/>
            <person name="Degrave A."/>
            <person name="Dilmaghani A."/>
            <person name="Duret L."/>
            <person name="Fudal I."/>
            <person name="Goodwin S.B."/>
            <person name="Gout L."/>
            <person name="Glaser N."/>
            <person name="Linglin J."/>
            <person name="Kema G.H.J."/>
            <person name="Lapalu N."/>
            <person name="Lawrence C.B."/>
            <person name="May K."/>
            <person name="Meyer M."/>
            <person name="Ollivier B."/>
            <person name="Poulain J."/>
            <person name="Schoch C.L."/>
            <person name="Simon A."/>
            <person name="Spatafora J.W."/>
            <person name="Stachowiak A."/>
            <person name="Turgeon B.G."/>
            <person name="Tyler B.M."/>
            <person name="Vincent D."/>
            <person name="Weissenbach J."/>
            <person name="Amselem J."/>
            <person name="Quesneville H."/>
            <person name="Oliver R.P."/>
            <person name="Wincker P."/>
            <person name="Balesdent M.-H."/>
            <person name="Howlett B.J."/>
        </authorList>
    </citation>
    <scope>NUCLEOTIDE SEQUENCE [LARGE SCALE GENOMIC DNA]</scope>
    <source>
        <strain evidence="18">JN3 / isolate v23.1.3 / race Av1-4-5-6-7-8</strain>
    </source>
</reference>
<feature type="compositionally biased region" description="Pro residues" evidence="9">
    <location>
        <begin position="1845"/>
        <end position="1857"/>
    </location>
</feature>
<feature type="domain" description="Mon2/Sec7/BIG1-like HUS" evidence="14">
    <location>
        <begin position="274"/>
        <end position="428"/>
    </location>
</feature>
<evidence type="ECO:0000259" key="12">
    <source>
        <dbReference type="Pfam" id="PF02770"/>
    </source>
</evidence>
<dbReference type="InterPro" id="IPR036250">
    <property type="entry name" value="AcylCo_DH-like_C"/>
</dbReference>
<dbReference type="GO" id="GO:0015031">
    <property type="term" value="P:protein transport"/>
    <property type="evidence" value="ECO:0007669"/>
    <property type="project" value="UniProtKB-KW"/>
</dbReference>
<dbReference type="SUPFAM" id="SSF47203">
    <property type="entry name" value="Acyl-CoA dehydrogenase C-terminal domain-like"/>
    <property type="match status" value="1"/>
</dbReference>
<dbReference type="InterPro" id="IPR016024">
    <property type="entry name" value="ARM-type_fold"/>
</dbReference>
<dbReference type="InterPro" id="IPR037069">
    <property type="entry name" value="AcylCoA_DH/ox_N_sf"/>
</dbReference>
<dbReference type="InterPro" id="IPR009100">
    <property type="entry name" value="AcylCoA_DH/oxidase_NM_dom_sf"/>
</dbReference>
<keyword evidence="8" id="KW-0175">Coiled coil</keyword>
<feature type="chain" id="PRO_5003194311" evidence="10">
    <location>
        <begin position="28"/>
        <end position="2285"/>
    </location>
</feature>
<dbReference type="InterPro" id="IPR032629">
    <property type="entry name" value="DCB_dom"/>
</dbReference>
<dbReference type="GO" id="GO:0005794">
    <property type="term" value="C:Golgi apparatus"/>
    <property type="evidence" value="ECO:0007669"/>
    <property type="project" value="UniProtKB-ARBA"/>
</dbReference>
<dbReference type="OMA" id="AWRLCLN"/>
<dbReference type="EMBL" id="FP929094">
    <property type="protein sequence ID" value="CBX92421.1"/>
    <property type="molecule type" value="Genomic_DNA"/>
</dbReference>
<dbReference type="FunCoup" id="E4ZM72">
    <property type="interactions" value="710"/>
</dbReference>
<evidence type="ECO:0000256" key="2">
    <source>
        <dbReference type="ARBA" id="ARBA00009347"/>
    </source>
</evidence>
<dbReference type="Gene3D" id="2.40.110.10">
    <property type="entry name" value="Butyryl-CoA Dehydrogenase, subunit A, domain 2"/>
    <property type="match status" value="1"/>
</dbReference>
<sequence length="2285" mass="250547">MTNIWAAGVGVLLRLGFCPSMLPDLRAQRDIWNPRTGRLFSFDTTSHHSRIEIVLLFREYRPNVLLAHHHWRMTAQILAAELGNLIQDSKRKNTELRNAAEKALQDLKSLANTSEAQLSAGKQNQHHSLYASLISRKDLSRRPHFISPFLIACGTRNAKVGLIKYEFRQVEVCRRSLTSGGHDIQVKILQALPSLLQNYSAEIRGELLSTVLNICSGLQSAKNFAVSNTAAATLQQLVISVFDRVASEDEKALEIPTVAEVKVDDGQVSLRPAANDAYKMFNDLVLLVMGDKPKFMRFSSLPPSSTLELIEAVLSNHYKVMTTHTEQVYLLRSQLMPLIIRSLSDRLSFPVTVRIMRILHMIIRHHLNILPSECEIALGLLNHMLDPEASQLWKRALCLEVFRSIYADSRLLLAIYTLFDAQDGKKNVFGDNLAAFVRLAVEKPAIIGLGQQSTATANIDDGRNSEQAVVEAGALAGVIGGSVADGSSGARPLGISMQWSSLKTPCIEHLDKSDPPTLPDTYVYSLVLTCITNISESLAKFVLPLTVHHESKNRKKPKGDEAIEADTESESTNTGGRRLSRTQSFRRKTIPVNPLDLKEHSSYVYVQTSSTMVNECWPAVLATCSTFLNAALDNEYYRALVRAIQKFTQVAGLLRLSTPRDAFLTTLGKAAVPANLLLVNASSTKAGPNERPGAFANAKALLSVDSLVSQAASLSVDKGQRPSHEAALPTLNSRNLLCLRALLNLAIALGPTLQSAWSIVFETLQVADLVMALSDHNASRTPGGPGGRQDPDGGAEKLDAETSAVQAAARRLFESTVDFPNESFIEVLEALCSLLNGAPLPESGERPPTISTRPQILHQRRLGSVSGMTSGAETNSRDSAFALNKIGDLATLNESRLAQYDPTESGWTIFVTATVRFSSDSQKATTTRLLAADILSRAVRDIAEMSMSDEHREAIQARALAALQEQIGSLHRPRTDNGDAINDTDIKVHHIALEALRGVIEQCGESLVAGWGSVIDSLTSVFMTKDVNIPADRETAVAAADGSQHSISAVTVISRSLARSAFVTTNLICSDFMSAVPDKCLSTLLKLLLNFCSQQEDLNMSLTAITFFWNVSDYLRSRGDLSTLVTMLETTQQQDEICKVVSDRSLEGHIAALWLQVLLDLSAVTIDHRAEVRNSAIQTVQRIFENYVEQLSSDAWLLCLRVVLFGMVQSNLEVQRRTMGKSRSTQETKEWEETSKVILHTIGILKTTYMEKLDASQVSDAWSELLDHLQQYFDCGSHALAASVLGTLTRVLSHTSIESKWNESCLLKTAGVWKSYFDSRKKWQATTENNQEAFVSYADAFIALYRISDNLLGVELPPMLAALEACVIDSDPVAYSSDVDSMTSLQSRIMECLAMVKTENSKLHCYLIQLLSRFVLLPYTSFDEESDKRGPTFVALSKASMTLLQKVTVENIDDQDLYTSGAFSSALSSLATPISKKYVWHLEGKSPTLWQRATTTAIAILGSGLPYVKSNKDIWAVIIDIAYSTTRAQLGASAQLPPSLEKDEAFDIQSYRELRDLITLPLGSTSIPDNIRRTYTRNLFSTSLIHTPLLGELPDLSHSPLDELYNIRLGQTTELVSTLRSEMSYFCISELFSLVAVHDNSPERVKLAQAAAPYLILRTALPLKTYIADHPLRGRMPAPDSQVRELLFVLVELGKLKSEPQAIPDAPGVKSRHRKHLQRLYPLLLKASRVARHDTETFERIAELMDVVGDEFGLGDGHAVPNVKMRFNMCRATSVRLYTSTDSTSTFTLPLHIPSFITGTSPTSASCSSSTQSRALSLPQPISSFQPTHPPPPLPQPPTTAMTTPPSPPPNPIPFSEPPYLSGLPSPYHKPTHIRWQKACRAFIEEHLLPQALEWDTAETLPEHVFETFARANMLVPSLPAPLPVEWLKRLGVKDILGVVGVEEWDCLHGMIYADEMARTGLAGPSGSLTTGMSFAVPPLLNYGSPQLQERFLPDLLTGKKRTCIAITEPDAGSDVANIATTAVKTADGKHYVVNGTKKWITNGIWSAYSTMAVRTGGPGAQGLSLLVVPLKGYPGVKMRRLKVGGQVSAGTTFIELDDVMVPVENLIGEEGMGMKYIMTNFNHERLTIAIGATRQSRVALSTALSYTLTRHAFSAPLITQPVIRHRLARAGAQLESLSAWLDAFVYQQTLLAPDRAAVLLGGPTALLKAQAGIVLHECAQVAMLLLGGNGYTRSGRGELVERIWREVPGIRIPGGSEDVMLDLGVRMLVKRFARGRGEGGSSKL</sequence>
<dbReference type="eggNOG" id="KOG0139">
    <property type="taxonomic scope" value="Eukaryota"/>
</dbReference>
<dbReference type="Pfam" id="PF16206">
    <property type="entry name" value="Mon2_C"/>
    <property type="match status" value="1"/>
</dbReference>
<comment type="similarity">
    <text evidence="2">Belongs to the acyl-CoA dehydrogenase family.</text>
</comment>
<dbReference type="PANTHER" id="PTHR48083">
    <property type="entry name" value="MEDIUM-CHAIN SPECIFIC ACYL-COA DEHYDROGENASE, MITOCHONDRIAL-RELATED"/>
    <property type="match status" value="1"/>
</dbReference>
<evidence type="ECO:0000259" key="11">
    <source>
        <dbReference type="Pfam" id="PF00441"/>
    </source>
</evidence>
<evidence type="ECO:0000256" key="3">
    <source>
        <dbReference type="ARBA" id="ARBA00022448"/>
    </source>
</evidence>
<name>E4ZM72_LEPMJ</name>
<feature type="region of interest" description="Disordered" evidence="9">
    <location>
        <begin position="777"/>
        <end position="801"/>
    </location>
</feature>
<evidence type="ECO:0000256" key="7">
    <source>
        <dbReference type="ARBA" id="ARBA00023002"/>
    </source>
</evidence>
<dbReference type="InterPro" id="IPR046373">
    <property type="entry name" value="Acyl-CoA_Oxase/DH_mid-dom_sf"/>
</dbReference>
<keyword evidence="10" id="KW-0732">Signal</keyword>
<keyword evidence="3" id="KW-0813">Transport</keyword>
<evidence type="ECO:0000256" key="10">
    <source>
        <dbReference type="SAM" id="SignalP"/>
    </source>
</evidence>
<keyword evidence="4" id="KW-0285">Flavoprotein</keyword>
<dbReference type="Pfam" id="PF16213">
    <property type="entry name" value="DCB"/>
    <property type="match status" value="1"/>
</dbReference>
<evidence type="ECO:0000259" key="16">
    <source>
        <dbReference type="Pfam" id="PF16213"/>
    </source>
</evidence>
<dbReference type="Pfam" id="PF02771">
    <property type="entry name" value="Acyl-CoA_dh_N"/>
    <property type="match status" value="1"/>
</dbReference>
<evidence type="ECO:0000256" key="4">
    <source>
        <dbReference type="ARBA" id="ARBA00022630"/>
    </source>
</evidence>
<dbReference type="GO" id="GO:0050660">
    <property type="term" value="F:flavin adenine dinucleotide binding"/>
    <property type="evidence" value="ECO:0007669"/>
    <property type="project" value="InterPro"/>
</dbReference>
<evidence type="ECO:0000256" key="9">
    <source>
        <dbReference type="SAM" id="MobiDB-lite"/>
    </source>
</evidence>
<evidence type="ECO:0000259" key="13">
    <source>
        <dbReference type="Pfam" id="PF02771"/>
    </source>
</evidence>
<feature type="region of interest" description="Disordered" evidence="9">
    <location>
        <begin position="1800"/>
        <end position="1858"/>
    </location>
</feature>
<feature type="compositionally biased region" description="Pro residues" evidence="9">
    <location>
        <begin position="1828"/>
        <end position="1838"/>
    </location>
</feature>
<feature type="domain" description="Mon2 C-terminal" evidence="15">
    <location>
        <begin position="1071"/>
        <end position="1296"/>
    </location>
</feature>
<dbReference type="Proteomes" id="UP000002668">
    <property type="component" value="Genome"/>
</dbReference>
<dbReference type="VEuPathDB" id="FungiDB:LEMA_P051270.1"/>
<dbReference type="InterPro" id="IPR032817">
    <property type="entry name" value="Mon2_C"/>
</dbReference>
<evidence type="ECO:0000259" key="15">
    <source>
        <dbReference type="Pfam" id="PF16206"/>
    </source>
</evidence>
<dbReference type="InterPro" id="IPR050741">
    <property type="entry name" value="Acyl-CoA_dehydrogenase"/>
</dbReference>
<protein>
    <submittedName>
        <fullName evidence="17">Uncharacterized protein</fullName>
    </submittedName>
</protein>
<feature type="domain" description="Mon2/Sec7/BIG1-like dimerisation and cyclophilin-binding" evidence="16">
    <location>
        <begin position="75"/>
        <end position="249"/>
    </location>
</feature>
<dbReference type="InterPro" id="IPR006091">
    <property type="entry name" value="Acyl-CoA_Oxase/DH_mid-dom"/>
</dbReference>
<feature type="domain" description="Acyl-CoA dehydrogenase/oxidase N-terminal" evidence="13">
    <location>
        <begin position="1872"/>
        <end position="2000"/>
    </location>
</feature>
<dbReference type="OrthoDB" id="294853at2759"/>
<keyword evidence="7" id="KW-0560">Oxidoreductase</keyword>
<evidence type="ECO:0000313" key="17">
    <source>
        <dbReference type="EMBL" id="CBX92421.1"/>
    </source>
</evidence>
<keyword evidence="5" id="KW-0274">FAD</keyword>
<dbReference type="Gene3D" id="1.20.140.10">
    <property type="entry name" value="Butyryl-CoA Dehydrogenase, subunit A, domain 3"/>
    <property type="match status" value="1"/>
</dbReference>
<feature type="compositionally biased region" description="Low complexity" evidence="9">
    <location>
        <begin position="1800"/>
        <end position="1813"/>
    </location>
</feature>
<dbReference type="SUPFAM" id="SSF48371">
    <property type="entry name" value="ARM repeat"/>
    <property type="match status" value="1"/>
</dbReference>
<feature type="domain" description="Acyl-CoA dehydrogenase/oxidase C-terminal" evidence="11">
    <location>
        <begin position="2112"/>
        <end position="2266"/>
    </location>
</feature>
<evidence type="ECO:0000259" key="14">
    <source>
        <dbReference type="Pfam" id="PF12783"/>
    </source>
</evidence>
<dbReference type="PANTHER" id="PTHR48083:SF15">
    <property type="entry name" value="ACYL-COA DEHYDROGENASE APDG"/>
    <property type="match status" value="1"/>
</dbReference>
<accession>E4ZM72</accession>
<evidence type="ECO:0000256" key="6">
    <source>
        <dbReference type="ARBA" id="ARBA00022927"/>
    </source>
</evidence>
<dbReference type="Gene3D" id="1.10.540.10">
    <property type="entry name" value="Acyl-CoA dehydrogenase/oxidase, N-terminal domain"/>
    <property type="match status" value="1"/>
</dbReference>
<feature type="compositionally biased region" description="Basic and acidic residues" evidence="9">
    <location>
        <begin position="789"/>
        <end position="800"/>
    </location>
</feature>
<comment type="cofactor">
    <cofactor evidence="1">
        <name>FAD</name>
        <dbReference type="ChEBI" id="CHEBI:57692"/>
    </cofactor>
</comment>
<feature type="coiled-coil region" evidence="8">
    <location>
        <begin position="79"/>
        <end position="117"/>
    </location>
</feature>
<dbReference type="SUPFAM" id="SSF56645">
    <property type="entry name" value="Acyl-CoA dehydrogenase NM domain-like"/>
    <property type="match status" value="1"/>
</dbReference>
<dbReference type="GO" id="GO:0033539">
    <property type="term" value="P:fatty acid beta-oxidation using acyl-CoA dehydrogenase"/>
    <property type="evidence" value="ECO:0007669"/>
    <property type="project" value="TreeGrafter"/>
</dbReference>
<keyword evidence="6" id="KW-0653">Protein transport</keyword>
<dbReference type="InParanoid" id="E4ZM72"/>
<dbReference type="InterPro" id="IPR013786">
    <property type="entry name" value="AcylCoA_DH/ox_N"/>
</dbReference>
<evidence type="ECO:0000256" key="1">
    <source>
        <dbReference type="ARBA" id="ARBA00001974"/>
    </source>
</evidence>
<evidence type="ECO:0000256" key="5">
    <source>
        <dbReference type="ARBA" id="ARBA00022827"/>
    </source>
</evidence>
<dbReference type="HOGENOM" id="CLU_001169_1_0_1"/>
<dbReference type="Pfam" id="PF12783">
    <property type="entry name" value="Sec7-like_HUS"/>
    <property type="match status" value="1"/>
</dbReference>
<proteinExistence type="inferred from homology"/>
<feature type="domain" description="Acyl-CoA oxidase/dehydrogenase middle" evidence="12">
    <location>
        <begin position="2004"/>
        <end position="2100"/>
    </location>
</feature>
<dbReference type="Pfam" id="PF00441">
    <property type="entry name" value="Acyl-CoA_dh_1"/>
    <property type="match status" value="1"/>
</dbReference>
<evidence type="ECO:0000313" key="18">
    <source>
        <dbReference type="Proteomes" id="UP000002668"/>
    </source>
</evidence>
<keyword evidence="18" id="KW-1185">Reference proteome</keyword>
<dbReference type="STRING" id="985895.E4ZM72"/>
<evidence type="ECO:0000256" key="8">
    <source>
        <dbReference type="SAM" id="Coils"/>
    </source>
</evidence>
<gene>
    <name evidence="17" type="ORF">LEMA_P051270.1</name>
</gene>
<feature type="region of interest" description="Disordered" evidence="9">
    <location>
        <begin position="550"/>
        <end position="583"/>
    </location>
</feature>
<dbReference type="Pfam" id="PF02770">
    <property type="entry name" value="Acyl-CoA_dh_M"/>
    <property type="match status" value="1"/>
</dbReference>
<dbReference type="InterPro" id="IPR032691">
    <property type="entry name" value="Mon2/Sec7/BIG1-like_HUS"/>
</dbReference>
<feature type="signal peptide" evidence="10">
    <location>
        <begin position="1"/>
        <end position="27"/>
    </location>
</feature>
<dbReference type="GO" id="GO:0003995">
    <property type="term" value="F:acyl-CoA dehydrogenase activity"/>
    <property type="evidence" value="ECO:0007669"/>
    <property type="project" value="TreeGrafter"/>
</dbReference>
<dbReference type="InterPro" id="IPR009075">
    <property type="entry name" value="AcylCo_DH/oxidase_C"/>
</dbReference>